<dbReference type="Proteomes" id="UP000295110">
    <property type="component" value="Unassembled WGS sequence"/>
</dbReference>
<gene>
    <name evidence="3" type="ORF">EV671_1006112</name>
</gene>
<organism evidence="3 4">
    <name type="scientific">Roseateles saccharophilus</name>
    <name type="common">Pseudomonas saccharophila</name>
    <dbReference type="NCBI Taxonomy" id="304"/>
    <lineage>
        <taxon>Bacteria</taxon>
        <taxon>Pseudomonadati</taxon>
        <taxon>Pseudomonadota</taxon>
        <taxon>Betaproteobacteria</taxon>
        <taxon>Burkholderiales</taxon>
        <taxon>Sphaerotilaceae</taxon>
        <taxon>Roseateles</taxon>
    </lineage>
</organism>
<comment type="caution">
    <text evidence="3">The sequence shown here is derived from an EMBL/GenBank/DDBJ whole genome shotgun (WGS) entry which is preliminary data.</text>
</comment>
<feature type="chain" id="PRO_5020584257" description="Polar amino acid transport system substrate-binding protein" evidence="2">
    <location>
        <begin position="21"/>
        <end position="271"/>
    </location>
</feature>
<keyword evidence="4" id="KW-1185">Reference proteome</keyword>
<sequence length="271" mass="29633">MRRLLFPALTCALLAPGAWALDCPQPLRIGFGDRATPPVLLGQGPTFAEPPGWSVAAVREALHRIGCSAELLRLPRRRLNAALANGEVQFALLYGPSPQRLRAFSFPLDAQGRPDTAWAPVFGHMALYGRAGTVPDAAWNGVDLPPGLRVGVLAGSVQEVLAGQRGWAVEPILNPDGEVAMLLAQRFDLLLTVREGLTPEQRALLVEWAPLAAWQPYFAPAAQAFMQRHGRWTRAFWAEFCHAVRRLEPDARPVDCGQSLPSPPPQVRLER</sequence>
<dbReference type="AlphaFoldDB" id="A0A4R3V7W8"/>
<feature type="compositionally biased region" description="Pro residues" evidence="1">
    <location>
        <begin position="261"/>
        <end position="271"/>
    </location>
</feature>
<accession>A0A4R3V7W8</accession>
<feature type="signal peptide" evidence="2">
    <location>
        <begin position="1"/>
        <end position="20"/>
    </location>
</feature>
<evidence type="ECO:0008006" key="5">
    <source>
        <dbReference type="Google" id="ProtNLM"/>
    </source>
</evidence>
<protein>
    <recommendedName>
        <fullName evidence="5">Polar amino acid transport system substrate-binding protein</fullName>
    </recommendedName>
</protein>
<proteinExistence type="predicted"/>
<reference evidence="3 4" key="1">
    <citation type="submission" date="2019-03" db="EMBL/GenBank/DDBJ databases">
        <title>Genomic Encyclopedia of Type Strains, Phase IV (KMG-IV): sequencing the most valuable type-strain genomes for metagenomic binning, comparative biology and taxonomic classification.</title>
        <authorList>
            <person name="Goeker M."/>
        </authorList>
    </citation>
    <scope>NUCLEOTIDE SEQUENCE [LARGE SCALE GENOMIC DNA]</scope>
    <source>
        <strain evidence="3 4">DSM 654</strain>
    </source>
</reference>
<dbReference type="SUPFAM" id="SSF53850">
    <property type="entry name" value="Periplasmic binding protein-like II"/>
    <property type="match status" value="1"/>
</dbReference>
<dbReference type="RefSeq" id="WP_132570635.1">
    <property type="nucleotide sequence ID" value="NZ_CBCSGL010000003.1"/>
</dbReference>
<evidence type="ECO:0000256" key="2">
    <source>
        <dbReference type="SAM" id="SignalP"/>
    </source>
</evidence>
<dbReference type="EMBL" id="SMBU01000006">
    <property type="protein sequence ID" value="TCV01186.1"/>
    <property type="molecule type" value="Genomic_DNA"/>
</dbReference>
<name>A0A4R3V7W8_ROSSA</name>
<keyword evidence="2" id="KW-0732">Signal</keyword>
<evidence type="ECO:0000256" key="1">
    <source>
        <dbReference type="SAM" id="MobiDB-lite"/>
    </source>
</evidence>
<dbReference type="OrthoDB" id="9130312at2"/>
<evidence type="ECO:0000313" key="4">
    <source>
        <dbReference type="Proteomes" id="UP000295110"/>
    </source>
</evidence>
<feature type="region of interest" description="Disordered" evidence="1">
    <location>
        <begin position="252"/>
        <end position="271"/>
    </location>
</feature>
<evidence type="ECO:0000313" key="3">
    <source>
        <dbReference type="EMBL" id="TCV01186.1"/>
    </source>
</evidence>